<reference evidence="1" key="1">
    <citation type="submission" date="2021-06" db="EMBL/GenBank/DDBJ databases">
        <authorList>
            <person name="Kallberg Y."/>
            <person name="Tangrot J."/>
            <person name="Rosling A."/>
        </authorList>
    </citation>
    <scope>NUCLEOTIDE SEQUENCE</scope>
    <source>
        <strain evidence="1">IL203A</strain>
    </source>
</reference>
<feature type="non-terminal residue" evidence="1">
    <location>
        <position position="43"/>
    </location>
</feature>
<gene>
    <name evidence="1" type="ORF">DHETER_LOCUS8935</name>
</gene>
<evidence type="ECO:0000313" key="2">
    <source>
        <dbReference type="Proteomes" id="UP000789702"/>
    </source>
</evidence>
<comment type="caution">
    <text evidence="1">The sequence shown here is derived from an EMBL/GenBank/DDBJ whole genome shotgun (WGS) entry which is preliminary data.</text>
</comment>
<proteinExistence type="predicted"/>
<dbReference type="Proteomes" id="UP000789702">
    <property type="component" value="Unassembled WGS sequence"/>
</dbReference>
<keyword evidence="2" id="KW-1185">Reference proteome</keyword>
<evidence type="ECO:0000313" key="1">
    <source>
        <dbReference type="EMBL" id="CAG8643141.1"/>
    </source>
</evidence>
<protein>
    <submittedName>
        <fullName evidence="1">10531_t:CDS:1</fullName>
    </submittedName>
</protein>
<name>A0ACA9NFE5_9GLOM</name>
<dbReference type="EMBL" id="CAJVPU010014910">
    <property type="protein sequence ID" value="CAG8643141.1"/>
    <property type="molecule type" value="Genomic_DNA"/>
</dbReference>
<organism evidence="1 2">
    <name type="scientific">Dentiscutata heterogama</name>
    <dbReference type="NCBI Taxonomy" id="1316150"/>
    <lineage>
        <taxon>Eukaryota</taxon>
        <taxon>Fungi</taxon>
        <taxon>Fungi incertae sedis</taxon>
        <taxon>Mucoromycota</taxon>
        <taxon>Glomeromycotina</taxon>
        <taxon>Glomeromycetes</taxon>
        <taxon>Diversisporales</taxon>
        <taxon>Gigasporaceae</taxon>
        <taxon>Dentiscutata</taxon>
    </lineage>
</organism>
<sequence>MSTSSTKGILGKRSYSENVTTGDNAPGQMHPRNRYRNSPPDFA</sequence>
<accession>A0ACA9NFE5</accession>